<protein>
    <submittedName>
        <fullName evidence="1">Uncharacterized protein</fullName>
    </submittedName>
</protein>
<name>A0AAD4WQ64_PRUDU</name>
<evidence type="ECO:0000313" key="1">
    <source>
        <dbReference type="EMBL" id="KAI5347489.1"/>
    </source>
</evidence>
<comment type="caution">
    <text evidence="1">The sequence shown here is derived from an EMBL/GenBank/DDBJ whole genome shotgun (WGS) entry which is preliminary data.</text>
</comment>
<organism evidence="1 2">
    <name type="scientific">Prunus dulcis</name>
    <name type="common">Almond</name>
    <name type="synonym">Amygdalus dulcis</name>
    <dbReference type="NCBI Taxonomy" id="3755"/>
    <lineage>
        <taxon>Eukaryota</taxon>
        <taxon>Viridiplantae</taxon>
        <taxon>Streptophyta</taxon>
        <taxon>Embryophyta</taxon>
        <taxon>Tracheophyta</taxon>
        <taxon>Spermatophyta</taxon>
        <taxon>Magnoliopsida</taxon>
        <taxon>eudicotyledons</taxon>
        <taxon>Gunneridae</taxon>
        <taxon>Pentapetalae</taxon>
        <taxon>rosids</taxon>
        <taxon>fabids</taxon>
        <taxon>Rosales</taxon>
        <taxon>Rosaceae</taxon>
        <taxon>Amygdaloideae</taxon>
        <taxon>Amygdaleae</taxon>
        <taxon>Prunus</taxon>
    </lineage>
</organism>
<reference evidence="1 2" key="1">
    <citation type="journal article" date="2022" name="G3 (Bethesda)">
        <title>Whole-genome sequence and methylome profiling of the almond [Prunus dulcis (Mill.) D.A. Webb] cultivar 'Nonpareil'.</title>
        <authorList>
            <person name="D'Amico-Willman K.M."/>
            <person name="Ouma W.Z."/>
            <person name="Meulia T."/>
            <person name="Sideli G.M."/>
            <person name="Gradziel T.M."/>
            <person name="Fresnedo-Ramirez J."/>
        </authorList>
    </citation>
    <scope>NUCLEOTIDE SEQUENCE [LARGE SCALE GENOMIC DNA]</scope>
    <source>
        <strain evidence="1">Clone GOH B32 T37-40</strain>
    </source>
</reference>
<dbReference type="EMBL" id="JAJFAZ020000002">
    <property type="protein sequence ID" value="KAI5347489.1"/>
    <property type="molecule type" value="Genomic_DNA"/>
</dbReference>
<gene>
    <name evidence="1" type="ORF">L3X38_015368</name>
</gene>
<keyword evidence="2" id="KW-1185">Reference proteome</keyword>
<proteinExistence type="predicted"/>
<dbReference type="AlphaFoldDB" id="A0AAD4WQ64"/>
<dbReference type="Proteomes" id="UP001054821">
    <property type="component" value="Chromosome 2"/>
</dbReference>
<sequence>MEEIPAELIAKSIELAKRQQEAQKTEPTSLELPLFDEVEVEHSAFVPEPEVEENRTAGSLAVVTSPLKPPIIPIHSVLGSSTTTSFADPELVEFEAMDLDAQLDKLEKLGATPSKAKSRAMDEAVERVRIWQSTELDLDKNKEAVDQLMKDLDLLHSENMTPWAILERSLHRTSLTYSHCVTTHYTIYVLKECANAYVPRVKQVQPFGYTISY</sequence>
<accession>A0AAD4WQ64</accession>
<evidence type="ECO:0000313" key="2">
    <source>
        <dbReference type="Proteomes" id="UP001054821"/>
    </source>
</evidence>